<protein>
    <submittedName>
        <fullName evidence="1">Uncharacterized protein</fullName>
    </submittedName>
</protein>
<evidence type="ECO:0000313" key="2">
    <source>
        <dbReference type="Proteomes" id="UP000001072"/>
    </source>
</evidence>
<dbReference type="HOGENOM" id="CLU_855505_0_0_1"/>
<dbReference type="OrthoDB" id="823504at2759"/>
<dbReference type="AlphaFoldDB" id="F4RMS6"/>
<dbReference type="Proteomes" id="UP000001072">
    <property type="component" value="Unassembled WGS sequence"/>
</dbReference>
<dbReference type="RefSeq" id="XP_007410566.1">
    <property type="nucleotide sequence ID" value="XM_007410504.1"/>
</dbReference>
<dbReference type="EMBL" id="GL883109">
    <property type="protein sequence ID" value="EGG06328.1"/>
    <property type="molecule type" value="Genomic_DNA"/>
</dbReference>
<keyword evidence="2" id="KW-1185">Reference proteome</keyword>
<name>F4RMS6_MELLP</name>
<dbReference type="KEGG" id="mlr:MELLADRAFT_106833"/>
<organism evidence="2">
    <name type="scientific">Melampsora larici-populina (strain 98AG31 / pathotype 3-4-7)</name>
    <name type="common">Poplar leaf rust fungus</name>
    <dbReference type="NCBI Taxonomy" id="747676"/>
    <lineage>
        <taxon>Eukaryota</taxon>
        <taxon>Fungi</taxon>
        <taxon>Dikarya</taxon>
        <taxon>Basidiomycota</taxon>
        <taxon>Pucciniomycotina</taxon>
        <taxon>Pucciniomycetes</taxon>
        <taxon>Pucciniales</taxon>
        <taxon>Melampsoraceae</taxon>
        <taxon>Melampsora</taxon>
    </lineage>
</organism>
<dbReference type="GeneID" id="18923000"/>
<gene>
    <name evidence="1" type="ORF">MELLADRAFT_106833</name>
</gene>
<dbReference type="InParanoid" id="F4RMS6"/>
<dbReference type="VEuPathDB" id="FungiDB:MELLADRAFT_106833"/>
<sequence length="325" mass="36006">MSPILLFLDGNHDLSFKLAHIFGLVETGIHSEQLLLCALSDVYCYLTESPHFNYKSRTCARVASSGLAWQIKHHIQASRCPNSWRGMVKKGVSALSVGALDLLGESIKHMCRQDTGINLKHCHADAMEFYAALTTENDAQPTPLSDDELAADCLRALSTLAYTIVNGTAHAIDYLIPPAITKPAEVPSLQATLNGLVKKRSSTDLHEDFLQHGLESARLAHWNPALRGMTVCAEHLERQHGKPIGMIDETFRLDRDSSDYLRLLDVDGYCMPLMKHLLPIIMEETFSLPRVRRSPGPQGKLKKIMITGAVASIPTMHIRYEGTQA</sequence>
<evidence type="ECO:0000313" key="1">
    <source>
        <dbReference type="EMBL" id="EGG06328.1"/>
    </source>
</evidence>
<accession>F4RMS6</accession>
<reference evidence="2" key="1">
    <citation type="journal article" date="2011" name="Proc. Natl. Acad. Sci. U.S.A.">
        <title>Obligate biotrophy features unraveled by the genomic analysis of rust fungi.</title>
        <authorList>
            <person name="Duplessis S."/>
            <person name="Cuomo C.A."/>
            <person name="Lin Y.-C."/>
            <person name="Aerts A."/>
            <person name="Tisserant E."/>
            <person name="Veneault-Fourrey C."/>
            <person name="Joly D.L."/>
            <person name="Hacquard S."/>
            <person name="Amselem J."/>
            <person name="Cantarel B.L."/>
            <person name="Chiu R."/>
            <person name="Coutinho P.M."/>
            <person name="Feau N."/>
            <person name="Field M."/>
            <person name="Frey P."/>
            <person name="Gelhaye E."/>
            <person name="Goldberg J."/>
            <person name="Grabherr M.G."/>
            <person name="Kodira C.D."/>
            <person name="Kohler A."/>
            <person name="Kuees U."/>
            <person name="Lindquist E.A."/>
            <person name="Lucas S.M."/>
            <person name="Mago R."/>
            <person name="Mauceli E."/>
            <person name="Morin E."/>
            <person name="Murat C."/>
            <person name="Pangilinan J.L."/>
            <person name="Park R."/>
            <person name="Pearson M."/>
            <person name="Quesneville H."/>
            <person name="Rouhier N."/>
            <person name="Sakthikumar S."/>
            <person name="Salamov A.A."/>
            <person name="Schmutz J."/>
            <person name="Selles B."/>
            <person name="Shapiro H."/>
            <person name="Tanguay P."/>
            <person name="Tuskan G.A."/>
            <person name="Henrissat B."/>
            <person name="Van de Peer Y."/>
            <person name="Rouze P."/>
            <person name="Ellis J.G."/>
            <person name="Dodds P.N."/>
            <person name="Schein J.E."/>
            <person name="Zhong S."/>
            <person name="Hamelin R.C."/>
            <person name="Grigoriev I.V."/>
            <person name="Szabo L.J."/>
            <person name="Martin F."/>
        </authorList>
    </citation>
    <scope>NUCLEOTIDE SEQUENCE [LARGE SCALE GENOMIC DNA]</scope>
    <source>
        <strain evidence="2">98AG31 / pathotype 3-4-7</strain>
    </source>
</reference>
<proteinExistence type="predicted"/>